<sequence>MTDLIETTFDRLGKQLSGRLSRPGDDRYAAATAIWAKPTGRMPRAVAHCRTPEEVQSAVRAARDACLPLSVRGGGHDWAGRALCEGIVIDLSAMNGVSVGPDNRTAQISGGARASDVLAVTDPRGLAAVTGSCSSVGMTGLTLGGGYGPLIGRFGLALDNLLAAEIVLADGRIVTASHDNEDELFWALRGGGGNFGVVTAMRYRVHDLPSVHSGMLLFPFHEARAVLEGAVEIAAFAPDELTVQLGLVGGPDGTPLVMIAPTWCGLPEQGEARLAPFFRLGTLVAGAVDTMAYGASLAVFDPFLVTGQRVFMGTCWLPMLDRSGIDTFIRAMGTAVSPGCAILTHEFRGAASRVPAEATAFGVRRDHVLVEILASFADRSEPRDEHWHRRWVRSTLRAFSATALPGGYPNLLTGSDAERAAKSYGGNVNRLTEAKRQYDPDNVFCSAIPLPVNRHTLAAE</sequence>
<evidence type="ECO:0000259" key="6">
    <source>
        <dbReference type="PROSITE" id="PS51387"/>
    </source>
</evidence>
<comment type="similarity">
    <text evidence="2">Belongs to the oxygen-dependent FAD-linked oxidoreductase family.</text>
</comment>
<evidence type="ECO:0000313" key="7">
    <source>
        <dbReference type="EMBL" id="SHK51147.1"/>
    </source>
</evidence>
<dbReference type="PROSITE" id="PS51387">
    <property type="entry name" value="FAD_PCMH"/>
    <property type="match status" value="1"/>
</dbReference>
<dbReference type="Gene3D" id="3.40.462.20">
    <property type="match status" value="1"/>
</dbReference>
<evidence type="ECO:0000256" key="5">
    <source>
        <dbReference type="ARBA" id="ARBA00023002"/>
    </source>
</evidence>
<name>A0A1M6T2I4_9BRAD</name>
<evidence type="ECO:0000256" key="2">
    <source>
        <dbReference type="ARBA" id="ARBA00005466"/>
    </source>
</evidence>
<dbReference type="InterPro" id="IPR012951">
    <property type="entry name" value="BBE"/>
</dbReference>
<evidence type="ECO:0000256" key="1">
    <source>
        <dbReference type="ARBA" id="ARBA00001974"/>
    </source>
</evidence>
<comment type="cofactor">
    <cofactor evidence="1">
        <name>FAD</name>
        <dbReference type="ChEBI" id="CHEBI:57692"/>
    </cofactor>
</comment>
<dbReference type="Proteomes" id="UP000189935">
    <property type="component" value="Chromosome I"/>
</dbReference>
<dbReference type="PANTHER" id="PTHR42973">
    <property type="entry name" value="BINDING OXIDOREDUCTASE, PUTATIVE (AFU_ORTHOLOGUE AFUA_1G17690)-RELATED"/>
    <property type="match status" value="1"/>
</dbReference>
<dbReference type="InterPro" id="IPR006093">
    <property type="entry name" value="Oxy_OxRdtase_FAD_BS"/>
</dbReference>
<organism evidence="7 8">
    <name type="scientific">Bradyrhizobium lablabi</name>
    <dbReference type="NCBI Taxonomy" id="722472"/>
    <lineage>
        <taxon>Bacteria</taxon>
        <taxon>Pseudomonadati</taxon>
        <taxon>Pseudomonadota</taxon>
        <taxon>Alphaproteobacteria</taxon>
        <taxon>Hyphomicrobiales</taxon>
        <taxon>Nitrobacteraceae</taxon>
        <taxon>Bradyrhizobium</taxon>
    </lineage>
</organism>
<dbReference type="Pfam" id="PF01565">
    <property type="entry name" value="FAD_binding_4"/>
    <property type="match status" value="1"/>
</dbReference>
<feature type="domain" description="FAD-binding PCMH-type" evidence="6">
    <location>
        <begin position="39"/>
        <end position="208"/>
    </location>
</feature>
<dbReference type="EMBL" id="LT670844">
    <property type="protein sequence ID" value="SHK51147.1"/>
    <property type="molecule type" value="Genomic_DNA"/>
</dbReference>
<dbReference type="InterPro" id="IPR016169">
    <property type="entry name" value="FAD-bd_PCMH_sub2"/>
</dbReference>
<dbReference type="InterPro" id="IPR006094">
    <property type="entry name" value="Oxid_FAD_bind_N"/>
</dbReference>
<proteinExistence type="inferred from homology"/>
<dbReference type="GO" id="GO:0071949">
    <property type="term" value="F:FAD binding"/>
    <property type="evidence" value="ECO:0007669"/>
    <property type="project" value="InterPro"/>
</dbReference>
<keyword evidence="5" id="KW-0560">Oxidoreductase</keyword>
<dbReference type="InterPro" id="IPR016167">
    <property type="entry name" value="FAD-bd_PCMH_sub1"/>
</dbReference>
<dbReference type="OrthoDB" id="9775082at2"/>
<dbReference type="AlphaFoldDB" id="A0A1M6T2I4"/>
<dbReference type="PROSITE" id="PS00862">
    <property type="entry name" value="OX2_COVAL_FAD"/>
    <property type="match status" value="1"/>
</dbReference>
<evidence type="ECO:0000256" key="4">
    <source>
        <dbReference type="ARBA" id="ARBA00022827"/>
    </source>
</evidence>
<gene>
    <name evidence="7" type="ORF">SAMN05444159_3445</name>
</gene>
<protein>
    <submittedName>
        <fullName evidence="7">FAD/FMN-containing dehydrogenase</fullName>
    </submittedName>
</protein>
<accession>A0A1M6T2I4</accession>
<evidence type="ECO:0000256" key="3">
    <source>
        <dbReference type="ARBA" id="ARBA00022630"/>
    </source>
</evidence>
<dbReference type="InterPro" id="IPR036318">
    <property type="entry name" value="FAD-bd_PCMH-like_sf"/>
</dbReference>
<dbReference type="PANTHER" id="PTHR42973:SF39">
    <property type="entry name" value="FAD-BINDING PCMH-TYPE DOMAIN-CONTAINING PROTEIN"/>
    <property type="match status" value="1"/>
</dbReference>
<dbReference type="Gene3D" id="3.30.43.10">
    <property type="entry name" value="Uridine Diphospho-n-acetylenolpyruvylglucosamine Reductase, domain 2"/>
    <property type="match status" value="1"/>
</dbReference>
<dbReference type="RefSeq" id="WP_079539662.1">
    <property type="nucleotide sequence ID" value="NZ_LT670844.1"/>
</dbReference>
<keyword evidence="4" id="KW-0274">FAD</keyword>
<dbReference type="Pfam" id="PF08031">
    <property type="entry name" value="BBE"/>
    <property type="match status" value="1"/>
</dbReference>
<dbReference type="GO" id="GO:0016491">
    <property type="term" value="F:oxidoreductase activity"/>
    <property type="evidence" value="ECO:0007669"/>
    <property type="project" value="UniProtKB-KW"/>
</dbReference>
<dbReference type="SUPFAM" id="SSF56176">
    <property type="entry name" value="FAD-binding/transporter-associated domain-like"/>
    <property type="match status" value="1"/>
</dbReference>
<dbReference type="InterPro" id="IPR016166">
    <property type="entry name" value="FAD-bd_PCMH"/>
</dbReference>
<dbReference type="InterPro" id="IPR050416">
    <property type="entry name" value="FAD-linked_Oxidoreductase"/>
</dbReference>
<dbReference type="Gene3D" id="3.30.465.10">
    <property type="match status" value="1"/>
</dbReference>
<evidence type="ECO:0000313" key="8">
    <source>
        <dbReference type="Proteomes" id="UP000189935"/>
    </source>
</evidence>
<keyword evidence="3" id="KW-0285">Flavoprotein</keyword>
<reference evidence="7 8" key="1">
    <citation type="submission" date="2016-11" db="EMBL/GenBank/DDBJ databases">
        <authorList>
            <person name="Jaros S."/>
            <person name="Januszkiewicz K."/>
            <person name="Wedrychowicz H."/>
        </authorList>
    </citation>
    <scope>NUCLEOTIDE SEQUENCE [LARGE SCALE GENOMIC DNA]</scope>
    <source>
        <strain evidence="7 8">GAS499</strain>
    </source>
</reference>